<dbReference type="HOGENOM" id="CLU_025711_3_1_11"/>
<gene>
    <name evidence="2" type="ORF">AFR_15115</name>
</gene>
<evidence type="ECO:0000259" key="1">
    <source>
        <dbReference type="Pfam" id="PF13460"/>
    </source>
</evidence>
<dbReference type="PATRIC" id="fig|1246995.3.peg.3069"/>
<dbReference type="Proteomes" id="UP000017746">
    <property type="component" value="Chromosome"/>
</dbReference>
<sequence length="197" mass="20215">MKIVVFGTGFVGSALVREITSRGHEVTAVARHSPTAAGNVLDPAFVAEVSSGADVIVSALPASDENVTALLGAAVASGARLGVVGGSSVLPMVEGGPRLADTPGFPAWLLPRTEAHARVLEILGSAPTGVDWFSLVPAANFGPHQPGTRTGAYRTSTTALVTDDQGRSVLGVEDYAIAFADEIDKPATHRTWLAVGY</sequence>
<dbReference type="PANTHER" id="PTHR43355">
    <property type="entry name" value="FLAVIN REDUCTASE (NADPH)"/>
    <property type="match status" value="1"/>
</dbReference>
<dbReference type="KEGG" id="afs:AFR_15115"/>
<dbReference type="EMBL" id="CP006272">
    <property type="protein sequence ID" value="AGZ41305.1"/>
    <property type="molecule type" value="Genomic_DNA"/>
</dbReference>
<reference evidence="2 3" key="1">
    <citation type="journal article" date="2014" name="J. Biotechnol.">
        <title>Complete genome sequence of the actinobacterium Actinoplanes friuliensis HAG 010964, producer of the lipopeptide antibiotic friulimycin.</title>
        <authorList>
            <person name="Ruckert C."/>
            <person name="Szczepanowski R."/>
            <person name="Albersmeier A."/>
            <person name="Goesmann A."/>
            <person name="Fischer N."/>
            <person name="Steinkamper A."/>
            <person name="Puhler A."/>
            <person name="Biener R."/>
            <person name="Schwartz D."/>
            <person name="Kalinowski J."/>
        </authorList>
    </citation>
    <scope>NUCLEOTIDE SEQUENCE [LARGE SCALE GENOMIC DNA]</scope>
    <source>
        <strain evidence="2 3">DSM 7358</strain>
    </source>
</reference>
<keyword evidence="3" id="KW-1185">Reference proteome</keyword>
<name>U5W002_9ACTN</name>
<dbReference type="GO" id="GO:0016646">
    <property type="term" value="F:oxidoreductase activity, acting on the CH-NH group of donors, NAD or NADP as acceptor"/>
    <property type="evidence" value="ECO:0007669"/>
    <property type="project" value="TreeGrafter"/>
</dbReference>
<feature type="domain" description="NAD(P)-binding" evidence="1">
    <location>
        <begin position="7"/>
        <end position="139"/>
    </location>
</feature>
<dbReference type="STRING" id="1246995.AFR_15115"/>
<evidence type="ECO:0000313" key="3">
    <source>
        <dbReference type="Proteomes" id="UP000017746"/>
    </source>
</evidence>
<dbReference type="eggNOG" id="COG2910">
    <property type="taxonomic scope" value="Bacteria"/>
</dbReference>
<evidence type="ECO:0000313" key="2">
    <source>
        <dbReference type="EMBL" id="AGZ41305.1"/>
    </source>
</evidence>
<dbReference type="SUPFAM" id="SSF51735">
    <property type="entry name" value="NAD(P)-binding Rossmann-fold domains"/>
    <property type="match status" value="1"/>
</dbReference>
<dbReference type="AlphaFoldDB" id="U5W002"/>
<dbReference type="PANTHER" id="PTHR43355:SF2">
    <property type="entry name" value="FLAVIN REDUCTASE (NADPH)"/>
    <property type="match status" value="1"/>
</dbReference>
<dbReference type="InterPro" id="IPR051606">
    <property type="entry name" value="Polyketide_Oxido-like"/>
</dbReference>
<accession>U5W002</accession>
<dbReference type="Pfam" id="PF13460">
    <property type="entry name" value="NAD_binding_10"/>
    <property type="match status" value="1"/>
</dbReference>
<proteinExistence type="predicted"/>
<dbReference type="InterPro" id="IPR016040">
    <property type="entry name" value="NAD(P)-bd_dom"/>
</dbReference>
<protein>
    <submittedName>
        <fullName evidence="2">NAD-dependent epimerase/dehydratase</fullName>
    </submittedName>
</protein>
<dbReference type="InterPro" id="IPR036291">
    <property type="entry name" value="NAD(P)-bd_dom_sf"/>
</dbReference>
<dbReference type="RefSeq" id="WP_023361364.1">
    <property type="nucleotide sequence ID" value="NC_022657.1"/>
</dbReference>
<dbReference type="Gene3D" id="3.40.50.720">
    <property type="entry name" value="NAD(P)-binding Rossmann-like Domain"/>
    <property type="match status" value="1"/>
</dbReference>
<dbReference type="OrthoDB" id="3191258at2"/>
<organism evidence="2 3">
    <name type="scientific">Actinoplanes friuliensis DSM 7358</name>
    <dbReference type="NCBI Taxonomy" id="1246995"/>
    <lineage>
        <taxon>Bacteria</taxon>
        <taxon>Bacillati</taxon>
        <taxon>Actinomycetota</taxon>
        <taxon>Actinomycetes</taxon>
        <taxon>Micromonosporales</taxon>
        <taxon>Micromonosporaceae</taxon>
        <taxon>Actinoplanes</taxon>
    </lineage>
</organism>